<protein>
    <submittedName>
        <fullName evidence="9">PT domain-containing protein</fullName>
    </submittedName>
</protein>
<evidence type="ECO:0000256" key="5">
    <source>
        <dbReference type="ARBA" id="ARBA00023088"/>
    </source>
</evidence>
<keyword evidence="7" id="KW-1133">Transmembrane helix</keyword>
<dbReference type="PROSITE" id="PS50847">
    <property type="entry name" value="GRAM_POS_ANCHORING"/>
    <property type="match status" value="1"/>
</dbReference>
<feature type="region of interest" description="Disordered" evidence="6">
    <location>
        <begin position="1"/>
        <end position="22"/>
    </location>
</feature>
<dbReference type="InterPro" id="IPR015943">
    <property type="entry name" value="WD40/YVTN_repeat-like_dom_sf"/>
</dbReference>
<dbReference type="InterPro" id="IPR006970">
    <property type="entry name" value="PT"/>
</dbReference>
<dbReference type="InterPro" id="IPR011044">
    <property type="entry name" value="Quino_amine_DH_bsu"/>
</dbReference>
<dbReference type="EMBL" id="JBHMAU010000001">
    <property type="protein sequence ID" value="MFB9774824.1"/>
    <property type="molecule type" value="Genomic_DNA"/>
</dbReference>
<evidence type="ECO:0000256" key="2">
    <source>
        <dbReference type="ARBA" id="ARBA00022525"/>
    </source>
</evidence>
<feature type="transmembrane region" description="Helical" evidence="7">
    <location>
        <begin position="671"/>
        <end position="694"/>
    </location>
</feature>
<dbReference type="Proteomes" id="UP001589707">
    <property type="component" value="Unassembled WGS sequence"/>
</dbReference>
<comment type="caution">
    <text evidence="9">The sequence shown here is derived from an EMBL/GenBank/DDBJ whole genome shotgun (WGS) entry which is preliminary data.</text>
</comment>
<evidence type="ECO:0000256" key="4">
    <source>
        <dbReference type="ARBA" id="ARBA00022737"/>
    </source>
</evidence>
<reference evidence="9 10" key="1">
    <citation type="submission" date="2024-09" db="EMBL/GenBank/DDBJ databases">
        <authorList>
            <person name="Sun Q."/>
            <person name="Mori K."/>
        </authorList>
    </citation>
    <scope>NUCLEOTIDE SEQUENCE [LARGE SCALE GENOMIC DNA]</scope>
    <source>
        <strain evidence="9 10">JCM 11683</strain>
    </source>
</reference>
<feature type="region of interest" description="Disordered" evidence="6">
    <location>
        <begin position="558"/>
        <end position="670"/>
    </location>
</feature>
<keyword evidence="3" id="KW-0732">Signal</keyword>
<dbReference type="InterPro" id="IPR019931">
    <property type="entry name" value="LPXTG_anchor"/>
</dbReference>
<gene>
    <name evidence="9" type="ORF">ACFFN1_00015</name>
</gene>
<dbReference type="PANTHER" id="PTHR47197:SF3">
    <property type="entry name" value="DIHYDRO-HEME D1 DEHYDROGENASE"/>
    <property type="match status" value="1"/>
</dbReference>
<dbReference type="SUPFAM" id="SSF50969">
    <property type="entry name" value="YVTN repeat-like/Quinoprotein amine dehydrogenase"/>
    <property type="match status" value="1"/>
</dbReference>
<keyword evidence="5" id="KW-0572">Peptidoglycan-anchor</keyword>
<dbReference type="PANTHER" id="PTHR47197">
    <property type="entry name" value="PROTEIN NIRF"/>
    <property type="match status" value="1"/>
</dbReference>
<evidence type="ECO:0000256" key="3">
    <source>
        <dbReference type="ARBA" id="ARBA00022729"/>
    </source>
</evidence>
<keyword evidence="4" id="KW-0677">Repeat</keyword>
<feature type="compositionally biased region" description="Acidic residues" evidence="6">
    <location>
        <begin position="561"/>
        <end position="655"/>
    </location>
</feature>
<evidence type="ECO:0000256" key="6">
    <source>
        <dbReference type="SAM" id="MobiDB-lite"/>
    </source>
</evidence>
<accession>A0ABV5WXC7</accession>
<evidence type="ECO:0000256" key="7">
    <source>
        <dbReference type="SAM" id="Phobius"/>
    </source>
</evidence>
<evidence type="ECO:0000259" key="8">
    <source>
        <dbReference type="PROSITE" id="PS50847"/>
    </source>
</evidence>
<evidence type="ECO:0000256" key="1">
    <source>
        <dbReference type="ARBA" id="ARBA00022512"/>
    </source>
</evidence>
<dbReference type="InterPro" id="IPR051200">
    <property type="entry name" value="Host-pathogen_enzymatic-act"/>
</dbReference>
<keyword evidence="2" id="KW-0964">Secreted</keyword>
<keyword evidence="7" id="KW-0472">Membrane</keyword>
<keyword evidence="10" id="KW-1185">Reference proteome</keyword>
<feature type="domain" description="Gram-positive cocci surface proteins LPxTG" evidence="8">
    <location>
        <begin position="666"/>
        <end position="697"/>
    </location>
</feature>
<name>A0ABV5WXC7_9MICO</name>
<keyword evidence="1" id="KW-0134">Cell wall</keyword>
<keyword evidence="7" id="KW-0812">Transmembrane</keyword>
<organism evidence="9 10">
    <name type="scientific">Brevibacterium otitidis</name>
    <dbReference type="NCBI Taxonomy" id="53364"/>
    <lineage>
        <taxon>Bacteria</taxon>
        <taxon>Bacillati</taxon>
        <taxon>Actinomycetota</taxon>
        <taxon>Actinomycetes</taxon>
        <taxon>Micrococcales</taxon>
        <taxon>Brevibacteriaceae</taxon>
        <taxon>Brevibacterium</taxon>
    </lineage>
</organism>
<dbReference type="Pfam" id="PF04886">
    <property type="entry name" value="PT"/>
    <property type="match status" value="1"/>
</dbReference>
<feature type="region of interest" description="Disordered" evidence="6">
    <location>
        <begin position="321"/>
        <end position="361"/>
    </location>
</feature>
<dbReference type="RefSeq" id="WP_376837433.1">
    <property type="nucleotide sequence ID" value="NZ_JBHMAU010000001.1"/>
</dbReference>
<sequence length="697" mass="74469">MSRSLAVDGPRGQVAVPVDRGPDAPGAVTWLDSATNTSSGQTTELDAAEPAHLLLSADGKSLYVLHYRTQVLSIIDAQTKELTGTVTGLPKYPSGMVEDPRSRTVYVFSNAGLTPVDTVAGTAAKPIAVSDQAYPVIRAAVYDAERQLIWVTEGRASVITAFSTVTRQWLDSVSVPVGAFRYDGEPLGGRPAALAIDEELGHLYVGVQGTIADGWDYDKLITISAATGRHLGSPRVVGERVYDLAVNPQTHEVYALPNLENRIDVLDPSSWKVSTAVDFTDLGVTAGTGAALADVGALRVSPDGGRLYVTHPYGTTRLSVIERRGEPGSPSPIPEVPGQGGAETPADEKKGWEGPSAPEVPVGPASAIELSGAEFSWSVNEYMKAWTSEPLGAMEKEGHDFLAADGRGWYDPQTGAAHIVWSDGMLIHHYPGLAPLVRTTVGNPELTIDETGAGTLSVDVAWSVSEELHSQGYSRVPIATFKSVAVQQDGNIRALRVEPEYAGREYVDGETHSPNSYPREFITWFDPSMRPWWYSTGASMDLKKAPNPFNVRFAYAPSEEPTVEPSEEPTVEPSEEPTVEPSEEPTVEPSEEPTVEPSEEPTVEPSEEPTVEPSEEPTAEPSEEPTAEPSEEPTAEPSEEPTAEPSEEPTAEPSEEPTAKPSSTALPRTGWTGAGALALAGVLVLIGTTTLVLIRRR</sequence>
<evidence type="ECO:0000313" key="9">
    <source>
        <dbReference type="EMBL" id="MFB9774824.1"/>
    </source>
</evidence>
<evidence type="ECO:0000313" key="10">
    <source>
        <dbReference type="Proteomes" id="UP001589707"/>
    </source>
</evidence>
<proteinExistence type="predicted"/>
<dbReference type="Gene3D" id="2.130.10.10">
    <property type="entry name" value="YVTN repeat-like/Quinoprotein amine dehydrogenase"/>
    <property type="match status" value="2"/>
</dbReference>